<gene>
    <name evidence="3" type="ORF">LCGC14_2094510</name>
</gene>
<sequence>MSIAMDLNTMENAYDPSNLYPQDYCGRILDGDYSDQLKKHVAGYIKCYRATEETGSLAIQYIAAWQEKKRGIWYEYAGKQLMTLLGCKYDELAEVFRNRIIDRRIYKYLDVDSGIIKEVKSQEELSGSREELREEGEKTGTIEAVYKISVKNSPAIWLKDQATIEIHEQDRICLSLGFLTIVSKEMEAEDELKKHRDHLEEIVEERTADLVKLNVQLKQEVAERKLAEEKLRQSYIILQQNLDKIVSVMSLTVEERDPYTAGHQRRTTDLAVAIAREMGLSKHQIKGLQMAGFIHDIGKISIPAEILSKPGRLNEAEILLIRRHPQVGYGILKKIDFPWPVDLIVLQHHEKMDGSGYPQGLSGKETLLEARILCVADVVETISSHRPYRPGLGLDKALEDITKNKGILFDPHVVDACLTLFQNKNFQFE</sequence>
<dbReference type="SMART" id="SM00471">
    <property type="entry name" value="HDc"/>
    <property type="match status" value="1"/>
</dbReference>
<evidence type="ECO:0000256" key="1">
    <source>
        <dbReference type="SAM" id="Coils"/>
    </source>
</evidence>
<accession>A0A0F9EBP3</accession>
<evidence type="ECO:0000313" key="3">
    <source>
        <dbReference type="EMBL" id="KKL71478.1"/>
    </source>
</evidence>
<dbReference type="Gene3D" id="1.10.3210.10">
    <property type="entry name" value="Hypothetical protein af1432"/>
    <property type="match status" value="1"/>
</dbReference>
<dbReference type="PANTHER" id="PTHR43155">
    <property type="entry name" value="CYCLIC DI-GMP PHOSPHODIESTERASE PA4108-RELATED"/>
    <property type="match status" value="1"/>
</dbReference>
<dbReference type="EMBL" id="LAZR01025582">
    <property type="protein sequence ID" value="KKL71478.1"/>
    <property type="molecule type" value="Genomic_DNA"/>
</dbReference>
<feature type="domain" description="HD-GYP" evidence="2">
    <location>
        <begin position="238"/>
        <end position="429"/>
    </location>
</feature>
<dbReference type="AlphaFoldDB" id="A0A0F9EBP3"/>
<evidence type="ECO:0000259" key="2">
    <source>
        <dbReference type="PROSITE" id="PS51832"/>
    </source>
</evidence>
<dbReference type="CDD" id="cd00077">
    <property type="entry name" value="HDc"/>
    <property type="match status" value="1"/>
</dbReference>
<dbReference type="Pfam" id="PF13487">
    <property type="entry name" value="HD_5"/>
    <property type="match status" value="1"/>
</dbReference>
<reference evidence="3" key="1">
    <citation type="journal article" date="2015" name="Nature">
        <title>Complex archaea that bridge the gap between prokaryotes and eukaryotes.</title>
        <authorList>
            <person name="Spang A."/>
            <person name="Saw J.H."/>
            <person name="Jorgensen S.L."/>
            <person name="Zaremba-Niedzwiedzka K."/>
            <person name="Martijn J."/>
            <person name="Lind A.E."/>
            <person name="van Eijk R."/>
            <person name="Schleper C."/>
            <person name="Guy L."/>
            <person name="Ettema T.J."/>
        </authorList>
    </citation>
    <scope>NUCLEOTIDE SEQUENCE</scope>
</reference>
<dbReference type="InterPro" id="IPR003607">
    <property type="entry name" value="HD/PDEase_dom"/>
</dbReference>
<keyword evidence="1" id="KW-0175">Coiled coil</keyword>
<dbReference type="PROSITE" id="PS51832">
    <property type="entry name" value="HD_GYP"/>
    <property type="match status" value="1"/>
</dbReference>
<name>A0A0F9EBP3_9ZZZZ</name>
<dbReference type="PANTHER" id="PTHR43155:SF2">
    <property type="entry name" value="CYCLIC DI-GMP PHOSPHODIESTERASE PA4108"/>
    <property type="match status" value="1"/>
</dbReference>
<proteinExistence type="predicted"/>
<comment type="caution">
    <text evidence="3">The sequence shown here is derived from an EMBL/GenBank/DDBJ whole genome shotgun (WGS) entry which is preliminary data.</text>
</comment>
<feature type="coiled-coil region" evidence="1">
    <location>
        <begin position="185"/>
        <end position="230"/>
    </location>
</feature>
<organism evidence="3">
    <name type="scientific">marine sediment metagenome</name>
    <dbReference type="NCBI Taxonomy" id="412755"/>
    <lineage>
        <taxon>unclassified sequences</taxon>
        <taxon>metagenomes</taxon>
        <taxon>ecological metagenomes</taxon>
    </lineage>
</organism>
<dbReference type="InterPro" id="IPR037522">
    <property type="entry name" value="HD_GYP_dom"/>
</dbReference>
<protein>
    <recommendedName>
        <fullName evidence="2">HD-GYP domain-containing protein</fullName>
    </recommendedName>
</protein>
<dbReference type="SUPFAM" id="SSF109604">
    <property type="entry name" value="HD-domain/PDEase-like"/>
    <property type="match status" value="1"/>
</dbReference>